<dbReference type="Proteomes" id="UP000587396">
    <property type="component" value="Unassembled WGS sequence"/>
</dbReference>
<dbReference type="CDD" id="cd03247">
    <property type="entry name" value="ABCC_cytochrome_bd"/>
    <property type="match status" value="1"/>
</dbReference>
<dbReference type="InterPro" id="IPR039421">
    <property type="entry name" value="Type_1_exporter"/>
</dbReference>
<evidence type="ECO:0000256" key="5">
    <source>
        <dbReference type="ARBA" id="ARBA00022989"/>
    </source>
</evidence>
<dbReference type="Gene3D" id="3.40.50.300">
    <property type="entry name" value="P-loop containing nucleotide triphosphate hydrolases"/>
    <property type="match status" value="1"/>
</dbReference>
<evidence type="ECO:0000256" key="1">
    <source>
        <dbReference type="ARBA" id="ARBA00004651"/>
    </source>
</evidence>
<dbReference type="GO" id="GO:0140359">
    <property type="term" value="F:ABC-type transporter activity"/>
    <property type="evidence" value="ECO:0007669"/>
    <property type="project" value="InterPro"/>
</dbReference>
<dbReference type="InterPro" id="IPR014223">
    <property type="entry name" value="ABC_CydC/D"/>
</dbReference>
<comment type="caution">
    <text evidence="10">The sequence shown here is derived from an EMBL/GenBank/DDBJ whole genome shotgun (WGS) entry which is preliminary data.</text>
</comment>
<protein>
    <submittedName>
        <fullName evidence="10">Thiol reductant ABC exporter subunit CydC</fullName>
    </submittedName>
</protein>
<dbReference type="GO" id="GO:0034775">
    <property type="term" value="P:glutathione transmembrane transport"/>
    <property type="evidence" value="ECO:0007669"/>
    <property type="project" value="InterPro"/>
</dbReference>
<dbReference type="PANTHER" id="PTHR24221:SF653">
    <property type="entry name" value="TRANSPORT ATP-BINDING PROTEIN CYDC"/>
    <property type="match status" value="1"/>
</dbReference>
<keyword evidence="3" id="KW-0547">Nucleotide-binding</keyword>
<dbReference type="Gene3D" id="1.20.1560.10">
    <property type="entry name" value="ABC transporter type 1, transmembrane domain"/>
    <property type="match status" value="1"/>
</dbReference>
<dbReference type="InterPro" id="IPR011527">
    <property type="entry name" value="ABC1_TM_dom"/>
</dbReference>
<dbReference type="InterPro" id="IPR027417">
    <property type="entry name" value="P-loop_NTPase"/>
</dbReference>
<dbReference type="PROSITE" id="PS50929">
    <property type="entry name" value="ABC_TM1F"/>
    <property type="match status" value="1"/>
</dbReference>
<dbReference type="GO" id="GO:0016887">
    <property type="term" value="F:ATP hydrolysis activity"/>
    <property type="evidence" value="ECO:0007669"/>
    <property type="project" value="InterPro"/>
</dbReference>
<gene>
    <name evidence="10" type="primary">cydC</name>
    <name evidence="10" type="ORF">H7313_10395</name>
</gene>
<dbReference type="InterPro" id="IPR003593">
    <property type="entry name" value="AAA+_ATPase"/>
</dbReference>
<dbReference type="EMBL" id="JACMSE010000007">
    <property type="protein sequence ID" value="MBC2889746.1"/>
    <property type="molecule type" value="Genomic_DNA"/>
</dbReference>
<dbReference type="SMART" id="SM00382">
    <property type="entry name" value="AAA"/>
    <property type="match status" value="1"/>
</dbReference>
<dbReference type="PANTHER" id="PTHR24221">
    <property type="entry name" value="ATP-BINDING CASSETTE SUB-FAMILY B"/>
    <property type="match status" value="1"/>
</dbReference>
<dbReference type="AlphaFoldDB" id="A0A842JFK9"/>
<dbReference type="GO" id="GO:0034040">
    <property type="term" value="F:ATPase-coupled lipid transmembrane transporter activity"/>
    <property type="evidence" value="ECO:0007669"/>
    <property type="project" value="TreeGrafter"/>
</dbReference>
<evidence type="ECO:0000256" key="7">
    <source>
        <dbReference type="SAM" id="Phobius"/>
    </source>
</evidence>
<evidence type="ECO:0000256" key="6">
    <source>
        <dbReference type="ARBA" id="ARBA00023136"/>
    </source>
</evidence>
<dbReference type="SUPFAM" id="SSF52540">
    <property type="entry name" value="P-loop containing nucleoside triphosphate hydrolases"/>
    <property type="match status" value="1"/>
</dbReference>
<evidence type="ECO:0000259" key="9">
    <source>
        <dbReference type="PROSITE" id="PS50929"/>
    </source>
</evidence>
<sequence>MSRNAARQADRWVMPFFKRYWKALALALFLGVATFGFASGLMVTSGFLISAAAEMPGSILMVHLPTLFVRIFGISKPILQYLERLTSHDWVLRMTSSLRLKLYETLEGDAVFFRRSHRTGDILGLLAEDIGHLQNLYLRAVFPTVVAWLVYALAVIALGLFSPWFALAFALVLGVEVFLVPLVSMLANRARVERRKAMKNELYGELTDNVLGASDWIFARRGAEYLSRHQAAEQAMRDENARLDRFARRRDLASTAVFGIAAACLLVWAGGYFGGAPGGASNWIAAFVLGFFPLIDAFAPLPAAATEGCVYRDSVRRLNELPQAAEQGESAPDIEAPLAIAIDHVAFSYPGSARVVLDDVSLTIPQGQKVAVLGRSGSGKSTLASLIRGDLAPTSGSVTLNGMPASRFGDDMAKHIGVIQQQTYLFNMTLRENLRIGNPAATDDEVWEVLAHVGLADLARRLPEGLDTLVDEAGMRFSGGERHRIALARVLLQDTPVILLDEPTVGLDPVTERALLDTFVENAQGKTLIMITHHLQGVSAMDRVVFVENGKLEMEGAPAELERTSERYRHLLAFDRGIAAG</sequence>
<feature type="transmembrane region" description="Helical" evidence="7">
    <location>
        <begin position="136"/>
        <end position="158"/>
    </location>
</feature>
<keyword evidence="11" id="KW-1185">Reference proteome</keyword>
<evidence type="ECO:0000256" key="2">
    <source>
        <dbReference type="ARBA" id="ARBA00022692"/>
    </source>
</evidence>
<dbReference type="PROSITE" id="PS50893">
    <property type="entry name" value="ABC_TRANSPORTER_2"/>
    <property type="match status" value="1"/>
</dbReference>
<dbReference type="InterPro" id="IPR036640">
    <property type="entry name" value="ABC1_TM_sf"/>
</dbReference>
<dbReference type="GO" id="GO:0005886">
    <property type="term" value="C:plasma membrane"/>
    <property type="evidence" value="ECO:0007669"/>
    <property type="project" value="UniProtKB-SubCell"/>
</dbReference>
<keyword evidence="4" id="KW-0067">ATP-binding</keyword>
<dbReference type="SUPFAM" id="SSF90123">
    <property type="entry name" value="ABC transporter transmembrane region"/>
    <property type="match status" value="1"/>
</dbReference>
<keyword evidence="2 7" id="KW-0812">Transmembrane</keyword>
<reference evidence="10 11" key="1">
    <citation type="submission" date="2020-08" db="EMBL/GenBank/DDBJ databases">
        <authorList>
            <person name="Liu C."/>
            <person name="Sun Q."/>
        </authorList>
    </citation>
    <scope>NUCLEOTIDE SEQUENCE [LARGE SCALE GENOMIC DNA]</scope>
    <source>
        <strain evidence="10 11">N22</strain>
    </source>
</reference>
<dbReference type="NCBIfam" id="TIGR02868">
    <property type="entry name" value="CydC"/>
    <property type="match status" value="1"/>
</dbReference>
<proteinExistence type="predicted"/>
<evidence type="ECO:0000313" key="10">
    <source>
        <dbReference type="EMBL" id="MBC2889746.1"/>
    </source>
</evidence>
<evidence type="ECO:0000259" key="8">
    <source>
        <dbReference type="PROSITE" id="PS50893"/>
    </source>
</evidence>
<keyword evidence="5 7" id="KW-1133">Transmembrane helix</keyword>
<feature type="transmembrane region" description="Helical" evidence="7">
    <location>
        <begin position="164"/>
        <end position="187"/>
    </location>
</feature>
<keyword evidence="6 7" id="KW-0472">Membrane</keyword>
<name>A0A842JFK9_9ACTN</name>
<dbReference type="GO" id="GO:0045454">
    <property type="term" value="P:cell redox homeostasis"/>
    <property type="evidence" value="ECO:0007669"/>
    <property type="project" value="InterPro"/>
</dbReference>
<feature type="transmembrane region" description="Helical" evidence="7">
    <location>
        <begin position="252"/>
        <end position="274"/>
    </location>
</feature>
<dbReference type="GO" id="GO:0005524">
    <property type="term" value="F:ATP binding"/>
    <property type="evidence" value="ECO:0007669"/>
    <property type="project" value="UniProtKB-KW"/>
</dbReference>
<dbReference type="Pfam" id="PF00005">
    <property type="entry name" value="ABC_tran"/>
    <property type="match status" value="1"/>
</dbReference>
<dbReference type="RefSeq" id="WP_185905527.1">
    <property type="nucleotide sequence ID" value="NZ_JACMSE010000007.1"/>
</dbReference>
<dbReference type="InterPro" id="IPR003439">
    <property type="entry name" value="ABC_transporter-like_ATP-bd"/>
</dbReference>
<feature type="domain" description="ABC transporter" evidence="8">
    <location>
        <begin position="340"/>
        <end position="574"/>
    </location>
</feature>
<evidence type="ECO:0000256" key="4">
    <source>
        <dbReference type="ARBA" id="ARBA00022840"/>
    </source>
</evidence>
<evidence type="ECO:0000256" key="3">
    <source>
        <dbReference type="ARBA" id="ARBA00022741"/>
    </source>
</evidence>
<comment type="subcellular location">
    <subcellularLocation>
        <location evidence="1">Cell membrane</location>
        <topology evidence="1">Multi-pass membrane protein</topology>
    </subcellularLocation>
</comment>
<accession>A0A842JFK9</accession>
<feature type="domain" description="ABC transmembrane type-1" evidence="9">
    <location>
        <begin position="25"/>
        <end position="270"/>
    </location>
</feature>
<feature type="transmembrane region" description="Helical" evidence="7">
    <location>
        <begin position="280"/>
        <end position="299"/>
    </location>
</feature>
<evidence type="ECO:0000313" key="11">
    <source>
        <dbReference type="Proteomes" id="UP000587396"/>
    </source>
</evidence>
<organism evidence="10 11">
    <name type="scientific">Gordonibacter massiliensis</name>
    <name type="common">ex Traore et al. 2017</name>
    <dbReference type="NCBI Taxonomy" id="1841863"/>
    <lineage>
        <taxon>Bacteria</taxon>
        <taxon>Bacillati</taxon>
        <taxon>Actinomycetota</taxon>
        <taxon>Coriobacteriia</taxon>
        <taxon>Eggerthellales</taxon>
        <taxon>Eggerthellaceae</taxon>
        <taxon>Gordonibacter</taxon>
    </lineage>
</organism>
<feature type="transmembrane region" description="Helical" evidence="7">
    <location>
        <begin position="48"/>
        <end position="72"/>
    </location>
</feature>